<dbReference type="OrthoDB" id="5841574at2759"/>
<dbReference type="SMART" id="SM00085">
    <property type="entry name" value="PA2c"/>
    <property type="match status" value="1"/>
</dbReference>
<gene>
    <name evidence="10" type="primary">Dwil\GK22672</name>
    <name evidence="10" type="ORF">Dwil_GK22672</name>
</gene>
<evidence type="ECO:0000256" key="8">
    <source>
        <dbReference type="RuleBase" id="RU361236"/>
    </source>
</evidence>
<dbReference type="InParanoid" id="B4NFN2"/>
<keyword evidence="8" id="KW-0732">Signal</keyword>
<name>B4NFN2_DROWI</name>
<keyword evidence="5 8" id="KW-0106">Calcium</keyword>
<dbReference type="InterPro" id="IPR001211">
    <property type="entry name" value="PLA2"/>
</dbReference>
<feature type="binding site" evidence="5">
    <location>
        <position position="289"/>
    </location>
    <ligand>
        <name>Ca(2+)</name>
        <dbReference type="ChEBI" id="CHEBI:29108"/>
    </ligand>
</feature>
<feature type="disulfide bond" evidence="6">
    <location>
        <begin position="291"/>
        <end position="338"/>
    </location>
</feature>
<feature type="disulfide bond" evidence="6">
    <location>
        <begin position="269"/>
        <end position="285"/>
    </location>
</feature>
<evidence type="ECO:0000256" key="2">
    <source>
        <dbReference type="ARBA" id="ARBA00022525"/>
    </source>
</evidence>
<dbReference type="InterPro" id="IPR033112">
    <property type="entry name" value="PLA2_Asp_AS"/>
</dbReference>
<dbReference type="SMR" id="B4NFN2"/>
<dbReference type="GO" id="GO:0005576">
    <property type="term" value="C:extracellular region"/>
    <property type="evidence" value="ECO:0007669"/>
    <property type="project" value="UniProtKB-SubCell"/>
</dbReference>
<dbReference type="EMBL" id="CH964251">
    <property type="protein sequence ID" value="EDW83099.1"/>
    <property type="molecule type" value="Genomic_DNA"/>
</dbReference>
<evidence type="ECO:0000256" key="5">
    <source>
        <dbReference type="PIRSR" id="PIRSR601211-2"/>
    </source>
</evidence>
<feature type="disulfide bond" evidence="6">
    <location>
        <begin position="318"/>
        <end position="336"/>
    </location>
</feature>
<dbReference type="PRINTS" id="PR00389">
    <property type="entry name" value="PHPHLIPASEA2"/>
</dbReference>
<dbReference type="PANTHER" id="PTHR11716:SF107">
    <property type="entry name" value="PHOSPHOLIPASE A2"/>
    <property type="match status" value="1"/>
</dbReference>
<keyword evidence="8" id="KW-0443">Lipid metabolism</keyword>
<keyword evidence="11" id="KW-1185">Reference proteome</keyword>
<dbReference type="EC" id="3.1.1.4" evidence="8"/>
<feature type="disulfide bond" evidence="6">
    <location>
        <begin position="284"/>
        <end position="345"/>
    </location>
</feature>
<dbReference type="GO" id="GO:0005509">
    <property type="term" value="F:calcium ion binding"/>
    <property type="evidence" value="ECO:0007669"/>
    <property type="project" value="InterPro"/>
</dbReference>
<comment type="catalytic activity">
    <reaction evidence="8">
        <text>a 1,2-diacyl-sn-glycero-3-phosphocholine + H2O = a 1-acyl-sn-glycero-3-phosphocholine + a fatty acid + H(+)</text>
        <dbReference type="Rhea" id="RHEA:15801"/>
        <dbReference type="ChEBI" id="CHEBI:15377"/>
        <dbReference type="ChEBI" id="CHEBI:15378"/>
        <dbReference type="ChEBI" id="CHEBI:28868"/>
        <dbReference type="ChEBI" id="CHEBI:57643"/>
        <dbReference type="ChEBI" id="CHEBI:58168"/>
        <dbReference type="EC" id="3.1.1.4"/>
    </reaction>
</comment>
<organism evidence="10 11">
    <name type="scientific">Drosophila willistoni</name>
    <name type="common">Fruit fly</name>
    <dbReference type="NCBI Taxonomy" id="7260"/>
    <lineage>
        <taxon>Eukaryota</taxon>
        <taxon>Metazoa</taxon>
        <taxon>Ecdysozoa</taxon>
        <taxon>Arthropoda</taxon>
        <taxon>Hexapoda</taxon>
        <taxon>Insecta</taxon>
        <taxon>Pterygota</taxon>
        <taxon>Neoptera</taxon>
        <taxon>Endopterygota</taxon>
        <taxon>Diptera</taxon>
        <taxon>Brachycera</taxon>
        <taxon>Muscomorpha</taxon>
        <taxon>Ephydroidea</taxon>
        <taxon>Drosophilidae</taxon>
        <taxon>Drosophila</taxon>
        <taxon>Sophophora</taxon>
    </lineage>
</organism>
<dbReference type="InterPro" id="IPR016090">
    <property type="entry name" value="PLA2-like_dom"/>
</dbReference>
<keyword evidence="8 10" id="KW-0378">Hydrolase</keyword>
<evidence type="ECO:0000313" key="10">
    <source>
        <dbReference type="EMBL" id="EDW83099.1"/>
    </source>
</evidence>
<dbReference type="Pfam" id="PF00068">
    <property type="entry name" value="Phospholip_A2_1"/>
    <property type="match status" value="1"/>
</dbReference>
<evidence type="ECO:0000313" key="11">
    <source>
        <dbReference type="Proteomes" id="UP000007798"/>
    </source>
</evidence>
<proteinExistence type="inferred from homology"/>
<comment type="similarity">
    <text evidence="7">Belongs to the phospholipase A2 family.</text>
</comment>
<evidence type="ECO:0000256" key="6">
    <source>
        <dbReference type="PIRSR" id="PIRSR601211-3"/>
    </source>
</evidence>
<reference evidence="10 11" key="1">
    <citation type="journal article" date="2007" name="Nature">
        <title>Evolution of genes and genomes on the Drosophila phylogeny.</title>
        <authorList>
            <consortium name="Drosophila 12 Genomes Consortium"/>
            <person name="Clark A.G."/>
            <person name="Eisen M.B."/>
            <person name="Smith D.R."/>
            <person name="Bergman C.M."/>
            <person name="Oliver B."/>
            <person name="Markow T.A."/>
            <person name="Kaufman T.C."/>
            <person name="Kellis M."/>
            <person name="Gelbart W."/>
            <person name="Iyer V.N."/>
            <person name="Pollard D.A."/>
            <person name="Sackton T.B."/>
            <person name="Larracuente A.M."/>
            <person name="Singh N.D."/>
            <person name="Abad J.P."/>
            <person name="Abt D.N."/>
            <person name="Adryan B."/>
            <person name="Aguade M."/>
            <person name="Akashi H."/>
            <person name="Anderson W.W."/>
            <person name="Aquadro C.F."/>
            <person name="Ardell D.H."/>
            <person name="Arguello R."/>
            <person name="Artieri C.G."/>
            <person name="Barbash D.A."/>
            <person name="Barker D."/>
            <person name="Barsanti P."/>
            <person name="Batterham P."/>
            <person name="Batzoglou S."/>
            <person name="Begun D."/>
            <person name="Bhutkar A."/>
            <person name="Blanco E."/>
            <person name="Bosak S.A."/>
            <person name="Bradley R.K."/>
            <person name="Brand A.D."/>
            <person name="Brent M.R."/>
            <person name="Brooks A.N."/>
            <person name="Brown R.H."/>
            <person name="Butlin R.K."/>
            <person name="Caggese C."/>
            <person name="Calvi B.R."/>
            <person name="Bernardo de Carvalho A."/>
            <person name="Caspi A."/>
            <person name="Castrezana S."/>
            <person name="Celniker S.E."/>
            <person name="Chang J.L."/>
            <person name="Chapple C."/>
            <person name="Chatterji S."/>
            <person name="Chinwalla A."/>
            <person name="Civetta A."/>
            <person name="Clifton S.W."/>
            <person name="Comeron J.M."/>
            <person name="Costello J.C."/>
            <person name="Coyne J.A."/>
            <person name="Daub J."/>
            <person name="David R.G."/>
            <person name="Delcher A.L."/>
            <person name="Delehaunty K."/>
            <person name="Do C.B."/>
            <person name="Ebling H."/>
            <person name="Edwards K."/>
            <person name="Eickbush T."/>
            <person name="Evans J.D."/>
            <person name="Filipski A."/>
            <person name="Findeiss S."/>
            <person name="Freyhult E."/>
            <person name="Fulton L."/>
            <person name="Fulton R."/>
            <person name="Garcia A.C."/>
            <person name="Gardiner A."/>
            <person name="Garfield D.A."/>
            <person name="Garvin B.E."/>
            <person name="Gibson G."/>
            <person name="Gilbert D."/>
            <person name="Gnerre S."/>
            <person name="Godfrey J."/>
            <person name="Good R."/>
            <person name="Gotea V."/>
            <person name="Gravely B."/>
            <person name="Greenberg A.J."/>
            <person name="Griffiths-Jones S."/>
            <person name="Gross S."/>
            <person name="Guigo R."/>
            <person name="Gustafson E.A."/>
            <person name="Haerty W."/>
            <person name="Hahn M.W."/>
            <person name="Halligan D.L."/>
            <person name="Halpern A.L."/>
            <person name="Halter G.M."/>
            <person name="Han M.V."/>
            <person name="Heger A."/>
            <person name="Hillier L."/>
            <person name="Hinrichs A.S."/>
            <person name="Holmes I."/>
            <person name="Hoskins R.A."/>
            <person name="Hubisz M.J."/>
            <person name="Hultmark D."/>
            <person name="Huntley M.A."/>
            <person name="Jaffe D.B."/>
            <person name="Jagadeeshan S."/>
            <person name="Jeck W.R."/>
            <person name="Johnson J."/>
            <person name="Jones C.D."/>
            <person name="Jordan W.C."/>
            <person name="Karpen G.H."/>
            <person name="Kataoka E."/>
            <person name="Keightley P.D."/>
            <person name="Kheradpour P."/>
            <person name="Kirkness E.F."/>
            <person name="Koerich L.B."/>
            <person name="Kristiansen K."/>
            <person name="Kudrna D."/>
            <person name="Kulathinal R.J."/>
            <person name="Kumar S."/>
            <person name="Kwok R."/>
            <person name="Lander E."/>
            <person name="Langley C.H."/>
            <person name="Lapoint R."/>
            <person name="Lazzaro B.P."/>
            <person name="Lee S.J."/>
            <person name="Levesque L."/>
            <person name="Li R."/>
            <person name="Lin C.F."/>
            <person name="Lin M.F."/>
            <person name="Lindblad-Toh K."/>
            <person name="Llopart A."/>
            <person name="Long M."/>
            <person name="Low L."/>
            <person name="Lozovsky E."/>
            <person name="Lu J."/>
            <person name="Luo M."/>
            <person name="Machado C.A."/>
            <person name="Makalowski W."/>
            <person name="Marzo M."/>
            <person name="Matsuda M."/>
            <person name="Matzkin L."/>
            <person name="McAllister B."/>
            <person name="McBride C.S."/>
            <person name="McKernan B."/>
            <person name="McKernan K."/>
            <person name="Mendez-Lago M."/>
            <person name="Minx P."/>
            <person name="Mollenhauer M.U."/>
            <person name="Montooth K."/>
            <person name="Mount S.M."/>
            <person name="Mu X."/>
            <person name="Myers E."/>
            <person name="Negre B."/>
            <person name="Newfeld S."/>
            <person name="Nielsen R."/>
            <person name="Noor M.A."/>
            <person name="O'Grady P."/>
            <person name="Pachter L."/>
            <person name="Papaceit M."/>
            <person name="Parisi M.J."/>
            <person name="Parisi M."/>
            <person name="Parts L."/>
            <person name="Pedersen J.S."/>
            <person name="Pesole G."/>
            <person name="Phillippy A.M."/>
            <person name="Ponting C.P."/>
            <person name="Pop M."/>
            <person name="Porcelli D."/>
            <person name="Powell J.R."/>
            <person name="Prohaska S."/>
            <person name="Pruitt K."/>
            <person name="Puig M."/>
            <person name="Quesneville H."/>
            <person name="Ram K.R."/>
            <person name="Rand D."/>
            <person name="Rasmussen M.D."/>
            <person name="Reed L.K."/>
            <person name="Reenan R."/>
            <person name="Reily A."/>
            <person name="Remington K.A."/>
            <person name="Rieger T.T."/>
            <person name="Ritchie M.G."/>
            <person name="Robin C."/>
            <person name="Rogers Y.H."/>
            <person name="Rohde C."/>
            <person name="Rozas J."/>
            <person name="Rubenfield M.J."/>
            <person name="Ruiz A."/>
            <person name="Russo S."/>
            <person name="Salzberg S.L."/>
            <person name="Sanchez-Gracia A."/>
            <person name="Saranga D.J."/>
            <person name="Sato H."/>
            <person name="Schaeffer S.W."/>
            <person name="Schatz M.C."/>
            <person name="Schlenke T."/>
            <person name="Schwartz R."/>
            <person name="Segarra C."/>
            <person name="Singh R.S."/>
            <person name="Sirot L."/>
            <person name="Sirota M."/>
            <person name="Sisneros N.B."/>
            <person name="Smith C.D."/>
            <person name="Smith T.F."/>
            <person name="Spieth J."/>
            <person name="Stage D.E."/>
            <person name="Stark A."/>
            <person name="Stephan W."/>
            <person name="Strausberg R.L."/>
            <person name="Strempel S."/>
            <person name="Sturgill D."/>
            <person name="Sutton G."/>
            <person name="Sutton G.G."/>
            <person name="Tao W."/>
            <person name="Teichmann S."/>
            <person name="Tobari Y.N."/>
            <person name="Tomimura Y."/>
            <person name="Tsolas J.M."/>
            <person name="Valente V.L."/>
            <person name="Venter E."/>
            <person name="Venter J.C."/>
            <person name="Vicario S."/>
            <person name="Vieira F.G."/>
            <person name="Vilella A.J."/>
            <person name="Villasante A."/>
            <person name="Walenz B."/>
            <person name="Wang J."/>
            <person name="Wasserman M."/>
            <person name="Watts T."/>
            <person name="Wilson D."/>
            <person name="Wilson R.K."/>
            <person name="Wing R.A."/>
            <person name="Wolfner M.F."/>
            <person name="Wong A."/>
            <person name="Wong G.K."/>
            <person name="Wu C.I."/>
            <person name="Wu G."/>
            <person name="Yamamoto D."/>
            <person name="Yang H.P."/>
            <person name="Yang S.P."/>
            <person name="Yorke J.A."/>
            <person name="Yoshida K."/>
            <person name="Zdobnov E."/>
            <person name="Zhang P."/>
            <person name="Zhang Y."/>
            <person name="Zimin A.V."/>
            <person name="Baldwin J."/>
            <person name="Abdouelleil A."/>
            <person name="Abdulkadir J."/>
            <person name="Abebe A."/>
            <person name="Abera B."/>
            <person name="Abreu J."/>
            <person name="Acer S.C."/>
            <person name="Aftuck L."/>
            <person name="Alexander A."/>
            <person name="An P."/>
            <person name="Anderson E."/>
            <person name="Anderson S."/>
            <person name="Arachi H."/>
            <person name="Azer M."/>
            <person name="Bachantsang P."/>
            <person name="Barry A."/>
            <person name="Bayul T."/>
            <person name="Berlin A."/>
            <person name="Bessette D."/>
            <person name="Bloom T."/>
            <person name="Blye J."/>
            <person name="Boguslavskiy L."/>
            <person name="Bonnet C."/>
            <person name="Boukhgalter B."/>
            <person name="Bourzgui I."/>
            <person name="Brown A."/>
            <person name="Cahill P."/>
            <person name="Channer S."/>
            <person name="Cheshatsang Y."/>
            <person name="Chuda L."/>
            <person name="Citroen M."/>
            <person name="Collymore A."/>
            <person name="Cooke P."/>
            <person name="Costello M."/>
            <person name="D'Aco K."/>
            <person name="Daza R."/>
            <person name="De Haan G."/>
            <person name="DeGray S."/>
            <person name="DeMaso C."/>
            <person name="Dhargay N."/>
            <person name="Dooley K."/>
            <person name="Dooley E."/>
            <person name="Doricent M."/>
            <person name="Dorje P."/>
            <person name="Dorjee K."/>
            <person name="Dupes A."/>
            <person name="Elong R."/>
            <person name="Falk J."/>
            <person name="Farina A."/>
            <person name="Faro S."/>
            <person name="Ferguson D."/>
            <person name="Fisher S."/>
            <person name="Foley C.D."/>
            <person name="Franke A."/>
            <person name="Friedrich D."/>
            <person name="Gadbois L."/>
            <person name="Gearin G."/>
            <person name="Gearin C.R."/>
            <person name="Giannoukos G."/>
            <person name="Goode T."/>
            <person name="Graham J."/>
            <person name="Grandbois E."/>
            <person name="Grewal S."/>
            <person name="Gyaltsen K."/>
            <person name="Hafez N."/>
            <person name="Hagos B."/>
            <person name="Hall J."/>
            <person name="Henson C."/>
            <person name="Hollinger A."/>
            <person name="Honan T."/>
            <person name="Huard M.D."/>
            <person name="Hughes L."/>
            <person name="Hurhula B."/>
            <person name="Husby M.E."/>
            <person name="Kamat A."/>
            <person name="Kanga B."/>
            <person name="Kashin S."/>
            <person name="Khazanovich D."/>
            <person name="Kisner P."/>
            <person name="Lance K."/>
            <person name="Lara M."/>
            <person name="Lee W."/>
            <person name="Lennon N."/>
            <person name="Letendre F."/>
            <person name="LeVine R."/>
            <person name="Lipovsky A."/>
            <person name="Liu X."/>
            <person name="Liu J."/>
            <person name="Liu S."/>
            <person name="Lokyitsang T."/>
            <person name="Lokyitsang Y."/>
            <person name="Lubonja R."/>
            <person name="Lui A."/>
            <person name="MacDonald P."/>
            <person name="Magnisalis V."/>
            <person name="Maru K."/>
            <person name="Matthews C."/>
            <person name="McCusker W."/>
            <person name="McDonough S."/>
            <person name="Mehta T."/>
            <person name="Meldrim J."/>
            <person name="Meneus L."/>
            <person name="Mihai O."/>
            <person name="Mihalev A."/>
            <person name="Mihova T."/>
            <person name="Mittelman R."/>
            <person name="Mlenga V."/>
            <person name="Montmayeur A."/>
            <person name="Mulrain L."/>
            <person name="Navidi A."/>
            <person name="Naylor J."/>
            <person name="Negash T."/>
            <person name="Nguyen T."/>
            <person name="Nguyen N."/>
            <person name="Nicol R."/>
            <person name="Norbu C."/>
            <person name="Norbu N."/>
            <person name="Novod N."/>
            <person name="O'Neill B."/>
            <person name="Osman S."/>
            <person name="Markiewicz E."/>
            <person name="Oyono O.L."/>
            <person name="Patti C."/>
            <person name="Phunkhang P."/>
            <person name="Pierre F."/>
            <person name="Priest M."/>
            <person name="Raghuraman S."/>
            <person name="Rege F."/>
            <person name="Reyes R."/>
            <person name="Rise C."/>
            <person name="Rogov P."/>
            <person name="Ross K."/>
            <person name="Ryan E."/>
            <person name="Settipalli S."/>
            <person name="Shea T."/>
            <person name="Sherpa N."/>
            <person name="Shi L."/>
            <person name="Shih D."/>
            <person name="Sparrow T."/>
            <person name="Spaulding J."/>
            <person name="Stalker J."/>
            <person name="Stange-Thomann N."/>
            <person name="Stavropoulos S."/>
            <person name="Stone C."/>
            <person name="Strader C."/>
            <person name="Tesfaye S."/>
            <person name="Thomson T."/>
            <person name="Thoulutsang Y."/>
            <person name="Thoulutsang D."/>
            <person name="Topham K."/>
            <person name="Topping I."/>
            <person name="Tsamla T."/>
            <person name="Vassiliev H."/>
            <person name="Vo A."/>
            <person name="Wangchuk T."/>
            <person name="Wangdi T."/>
            <person name="Weiand M."/>
            <person name="Wilkinson J."/>
            <person name="Wilson A."/>
            <person name="Yadav S."/>
            <person name="Young G."/>
            <person name="Yu Q."/>
            <person name="Zembek L."/>
            <person name="Zhong D."/>
            <person name="Zimmer A."/>
            <person name="Zwirko Z."/>
            <person name="Jaffe D.B."/>
            <person name="Alvarez P."/>
            <person name="Brockman W."/>
            <person name="Butler J."/>
            <person name="Chin C."/>
            <person name="Gnerre S."/>
            <person name="Grabherr M."/>
            <person name="Kleber M."/>
            <person name="Mauceli E."/>
            <person name="MacCallum I."/>
        </authorList>
    </citation>
    <scope>NUCLEOTIDE SEQUENCE [LARGE SCALE GENOMIC DNA]</scope>
    <source>
        <strain evidence="11">Tucson 14030-0811.24</strain>
    </source>
</reference>
<evidence type="ECO:0000256" key="7">
    <source>
        <dbReference type="RuleBase" id="RU003654"/>
    </source>
</evidence>
<dbReference type="CDD" id="cd00125">
    <property type="entry name" value="PLA2c"/>
    <property type="match status" value="1"/>
</dbReference>
<dbReference type="eggNOG" id="KOG4087">
    <property type="taxonomic scope" value="Eukaryota"/>
</dbReference>
<evidence type="ECO:0000256" key="3">
    <source>
        <dbReference type="ARBA" id="ARBA00023157"/>
    </source>
</evidence>
<dbReference type="AlphaFoldDB" id="B4NFN2"/>
<dbReference type="FunCoup" id="B4NFN2">
    <property type="interactions" value="74"/>
</dbReference>
<dbReference type="GO" id="GO:0050482">
    <property type="term" value="P:arachidonate secretion"/>
    <property type="evidence" value="ECO:0007669"/>
    <property type="project" value="InterPro"/>
</dbReference>
<evidence type="ECO:0000259" key="9">
    <source>
        <dbReference type="SMART" id="SM00085"/>
    </source>
</evidence>
<sequence>MLQIFIPLLLLLLLRSSIVTPNVTVIEDIRKAFKGITNDSELVDHIIPEMYGPFIMSNANPTFVFRMPSQLPEDDGFEILAMKRSDFTEPIFPNVTEIPSVVESPAPPLPETNVKTSLVTAPQGQWQQIGLEGWTGELTRPQPWLEEGHKDKHQSIEWQNTYPRDQILLDLKNQHFDGRVTDIRVISANNGQQAQLEDLMDEKNVYIARVNDPFGYSMKWKFNNASLEERQQQMEASKRGKRDVTRLYSMIKCSTSCDPLIFKGYGCYCGFGGQGVPTDGIDRCCRLHDKCYGQSNCISYLEYFVPYVWKCYRGKPLCAIDHGEWGGPESCAARLCQCDLQLSRCLRRFYCPRRRAVCHSSRSRRLQNLIFFD</sequence>
<feature type="binding site" evidence="5">
    <location>
        <position position="268"/>
    </location>
    <ligand>
        <name>Ca(2+)</name>
        <dbReference type="ChEBI" id="CHEBI:29108"/>
    </ligand>
</feature>
<dbReference type="PhylomeDB" id="B4NFN2"/>
<feature type="chain" id="PRO_5001390327" description="Phospholipase A2" evidence="8">
    <location>
        <begin position="22"/>
        <end position="373"/>
    </location>
</feature>
<evidence type="ECO:0000256" key="4">
    <source>
        <dbReference type="PIRSR" id="PIRSR601211-1"/>
    </source>
</evidence>
<keyword evidence="5" id="KW-0479">Metal-binding</keyword>
<dbReference type="GO" id="GO:0006644">
    <property type="term" value="P:phospholipid metabolic process"/>
    <property type="evidence" value="ECO:0007669"/>
    <property type="project" value="InterPro"/>
</dbReference>
<feature type="active site" evidence="4">
    <location>
        <position position="288"/>
    </location>
</feature>
<feature type="signal peptide" evidence="8">
    <location>
        <begin position="1"/>
        <end position="21"/>
    </location>
</feature>
<dbReference type="GO" id="GO:0004623">
    <property type="term" value="F:phospholipase A2 activity"/>
    <property type="evidence" value="ECO:0007669"/>
    <property type="project" value="UniProtKB-EC"/>
</dbReference>
<dbReference type="OMA" id="PSFVFKM"/>
<comment type="cofactor">
    <cofactor evidence="5">
        <name>Ca(2+)</name>
        <dbReference type="ChEBI" id="CHEBI:29108"/>
    </cofactor>
    <text evidence="5">Binds 1 Ca(2+) ion per subunit.</text>
</comment>
<dbReference type="SUPFAM" id="SSF48619">
    <property type="entry name" value="Phospholipase A2, PLA2"/>
    <property type="match status" value="1"/>
</dbReference>
<dbReference type="PROSITE" id="PS00119">
    <property type="entry name" value="PA2_ASP"/>
    <property type="match status" value="1"/>
</dbReference>
<protein>
    <recommendedName>
        <fullName evidence="8">Phospholipase A2</fullName>
        <ecNumber evidence="8">3.1.1.4</ecNumber>
    </recommendedName>
</protein>
<feature type="binding site" evidence="5">
    <location>
        <position position="272"/>
    </location>
    <ligand>
        <name>Ca(2+)</name>
        <dbReference type="ChEBI" id="CHEBI:29108"/>
    </ligand>
</feature>
<keyword evidence="2 8" id="KW-0964">Secreted</keyword>
<dbReference type="PANTHER" id="PTHR11716">
    <property type="entry name" value="PHOSPHOLIPASE A2 FAMILY MEMBER"/>
    <property type="match status" value="1"/>
</dbReference>
<dbReference type="KEGG" id="dwi:6649791"/>
<keyword evidence="3 6" id="KW-1015">Disulfide bond</keyword>
<dbReference type="Proteomes" id="UP000007798">
    <property type="component" value="Unassembled WGS sequence"/>
</dbReference>
<dbReference type="GO" id="GO:0016042">
    <property type="term" value="P:lipid catabolic process"/>
    <property type="evidence" value="ECO:0007669"/>
    <property type="project" value="InterPro"/>
</dbReference>
<accession>B4NFN2</accession>
<dbReference type="HOGENOM" id="CLU_051414_0_0_1"/>
<dbReference type="STRING" id="7260.B4NFN2"/>
<feature type="binding site" evidence="5">
    <location>
        <position position="270"/>
    </location>
    <ligand>
        <name>Ca(2+)</name>
        <dbReference type="ChEBI" id="CHEBI:29108"/>
    </ligand>
</feature>
<evidence type="ECO:0000256" key="1">
    <source>
        <dbReference type="ARBA" id="ARBA00004613"/>
    </source>
</evidence>
<dbReference type="Gene3D" id="1.20.90.10">
    <property type="entry name" value="Phospholipase A2 domain"/>
    <property type="match status" value="1"/>
</dbReference>
<dbReference type="InterPro" id="IPR036444">
    <property type="entry name" value="PLipase_A2_dom_sf"/>
</dbReference>
<dbReference type="PROSITE" id="PS00118">
    <property type="entry name" value="PA2_HIS"/>
    <property type="match status" value="1"/>
</dbReference>
<comment type="subcellular location">
    <subcellularLocation>
        <location evidence="1 8">Secreted</location>
    </subcellularLocation>
</comment>
<feature type="active site" evidence="4">
    <location>
        <position position="339"/>
    </location>
</feature>
<dbReference type="InterPro" id="IPR033113">
    <property type="entry name" value="PLA2_histidine"/>
</dbReference>
<feature type="domain" description="Phospholipase A2-like central" evidence="9">
    <location>
        <begin position="243"/>
        <end position="364"/>
    </location>
</feature>